<protein>
    <submittedName>
        <fullName evidence="2">Methyltransferase type 11</fullName>
    </submittedName>
</protein>
<dbReference type="PANTHER" id="PTHR43591">
    <property type="entry name" value="METHYLTRANSFERASE"/>
    <property type="match status" value="1"/>
</dbReference>
<name>A0A0G1CN80_9BACT</name>
<feature type="domain" description="Methyltransferase type 11" evidence="1">
    <location>
        <begin position="68"/>
        <end position="166"/>
    </location>
</feature>
<dbReference type="InterPro" id="IPR013216">
    <property type="entry name" value="Methyltransf_11"/>
</dbReference>
<evidence type="ECO:0000313" key="2">
    <source>
        <dbReference type="EMBL" id="KKS87190.1"/>
    </source>
</evidence>
<dbReference type="SUPFAM" id="SSF53335">
    <property type="entry name" value="S-adenosyl-L-methionine-dependent methyltransferases"/>
    <property type="match status" value="1"/>
</dbReference>
<evidence type="ECO:0000259" key="1">
    <source>
        <dbReference type="Pfam" id="PF08241"/>
    </source>
</evidence>
<dbReference type="AlphaFoldDB" id="A0A0G1CN80"/>
<keyword evidence="2" id="KW-0808">Transferase</keyword>
<gene>
    <name evidence="2" type="ORF">UV61_C0003G0043</name>
</gene>
<dbReference type="STRING" id="1618446.UV61_C0003G0043"/>
<sequence length="339" mass="39336">MTKQTLIQKLGEVNFRHLITQQHLGLEKHFREEYTPTEMLAELKKRIKSTRTDFRKLRNQNINLQPYLEIGAEYGLRSCLLETAFDGRGFALDLARAPLEAMPHFAKQFGFTKFPIRIVADAHELPFSNQTFAFVFCYQTLHHFPDPLPVVKEIWRVLKPGGWFFFSEEPVRQTFNLRLFRRPTKASGWNKLLKYSLLLPFISEIGKSEVDYGIAEEAFSLNLWQKLTREFVDGTITISPFLVGRHLHLTNAQFKSKLELPFTSKFSLTLFGGGISGLLRKNSGVQKTEPKRIFQCPNCHSKLTKINRRLTCLICQNSYMQTNGIWQLLTKDLNRKLYG</sequence>
<dbReference type="GO" id="GO:0032259">
    <property type="term" value="P:methylation"/>
    <property type="evidence" value="ECO:0007669"/>
    <property type="project" value="UniProtKB-KW"/>
</dbReference>
<dbReference type="InterPro" id="IPR029063">
    <property type="entry name" value="SAM-dependent_MTases_sf"/>
</dbReference>
<dbReference type="Gene3D" id="3.40.50.150">
    <property type="entry name" value="Vaccinia Virus protein VP39"/>
    <property type="match status" value="1"/>
</dbReference>
<dbReference type="GO" id="GO:0008757">
    <property type="term" value="F:S-adenosylmethionine-dependent methyltransferase activity"/>
    <property type="evidence" value="ECO:0007669"/>
    <property type="project" value="InterPro"/>
</dbReference>
<dbReference type="Pfam" id="PF08241">
    <property type="entry name" value="Methyltransf_11"/>
    <property type="match status" value="1"/>
</dbReference>
<dbReference type="PANTHER" id="PTHR43591:SF24">
    <property type="entry name" value="2-METHOXY-6-POLYPRENYL-1,4-BENZOQUINOL METHYLASE, MITOCHONDRIAL"/>
    <property type="match status" value="1"/>
</dbReference>
<dbReference type="EMBL" id="LCFD01000003">
    <property type="protein sequence ID" value="KKS87190.1"/>
    <property type="molecule type" value="Genomic_DNA"/>
</dbReference>
<comment type="caution">
    <text evidence="2">The sequence shown here is derived from an EMBL/GenBank/DDBJ whole genome shotgun (WGS) entry which is preliminary data.</text>
</comment>
<dbReference type="CDD" id="cd02440">
    <property type="entry name" value="AdoMet_MTases"/>
    <property type="match status" value="1"/>
</dbReference>
<reference evidence="2 3" key="1">
    <citation type="journal article" date="2015" name="Nature">
        <title>rRNA introns, odd ribosomes, and small enigmatic genomes across a large radiation of phyla.</title>
        <authorList>
            <person name="Brown C.T."/>
            <person name="Hug L.A."/>
            <person name="Thomas B.C."/>
            <person name="Sharon I."/>
            <person name="Castelle C.J."/>
            <person name="Singh A."/>
            <person name="Wilkins M.J."/>
            <person name="Williams K.H."/>
            <person name="Banfield J.F."/>
        </authorList>
    </citation>
    <scope>NUCLEOTIDE SEQUENCE [LARGE SCALE GENOMIC DNA]</scope>
</reference>
<proteinExistence type="predicted"/>
<dbReference type="Proteomes" id="UP000034050">
    <property type="component" value="Unassembled WGS sequence"/>
</dbReference>
<keyword evidence="2" id="KW-0489">Methyltransferase</keyword>
<organism evidence="2 3">
    <name type="scientific">Candidatus Gottesmanbacteria bacterium GW2011_GWB1_43_11</name>
    <dbReference type="NCBI Taxonomy" id="1618446"/>
    <lineage>
        <taxon>Bacteria</taxon>
        <taxon>Candidatus Gottesmaniibacteriota</taxon>
    </lineage>
</organism>
<evidence type="ECO:0000313" key="3">
    <source>
        <dbReference type="Proteomes" id="UP000034050"/>
    </source>
</evidence>
<accession>A0A0G1CN80</accession>